<sequence length="204" mass="23203">MDDNADHVLHDRVRPCQGEIAVVTFACVGWGSLVWNWGDLPIRSRWFEDGPLVRVELARQSRDGRITFVLDRDTPPVRSLWAIMDVADIVAARDALGAREGIPERSRDRLIGSWQAGQEQLPEIVLDLRDWTNLKDVDGVVWTALPPKFDSEERKPTMDEVVNYLSGLSGEERDRAEEYVRKAPRQVGTPYRQRIEAALGWTAI</sequence>
<gene>
    <name evidence="1" type="ORF">DBA34_05480</name>
    <name evidence="2" type="ORF">DBB29_01520</name>
</gene>
<organism evidence="1 4">
    <name type="scientific">Pandoraea cepalis</name>
    <dbReference type="NCBI Taxonomy" id="2508294"/>
    <lineage>
        <taxon>Bacteria</taxon>
        <taxon>Pseudomonadati</taxon>
        <taxon>Pseudomonadota</taxon>
        <taxon>Betaproteobacteria</taxon>
        <taxon>Burkholderiales</taxon>
        <taxon>Burkholderiaceae</taxon>
        <taxon>Pandoraea</taxon>
    </lineage>
</organism>
<dbReference type="Proteomes" id="UP001172791">
    <property type="component" value="Unassembled WGS sequence"/>
</dbReference>
<dbReference type="EMBL" id="QAID01000025">
    <property type="protein sequence ID" value="MDN4576804.1"/>
    <property type="molecule type" value="Genomic_DNA"/>
</dbReference>
<protein>
    <submittedName>
        <fullName evidence="1">Uncharacterized protein</fullName>
    </submittedName>
</protein>
<evidence type="ECO:0000313" key="1">
    <source>
        <dbReference type="EMBL" id="MDN4572706.1"/>
    </source>
</evidence>
<name>A0AAW7MJ58_9BURK</name>
<keyword evidence="3" id="KW-1185">Reference proteome</keyword>
<proteinExistence type="predicted"/>
<dbReference type="Proteomes" id="UP001172788">
    <property type="component" value="Unassembled WGS sequence"/>
</dbReference>
<evidence type="ECO:0000313" key="2">
    <source>
        <dbReference type="EMBL" id="MDN4576804.1"/>
    </source>
</evidence>
<dbReference type="AlphaFoldDB" id="A0AAW7MJ58"/>
<evidence type="ECO:0000313" key="4">
    <source>
        <dbReference type="Proteomes" id="UP001172791"/>
    </source>
</evidence>
<comment type="caution">
    <text evidence="1">The sequence shown here is derived from an EMBL/GenBank/DDBJ whole genome shotgun (WGS) entry which is preliminary data.</text>
</comment>
<dbReference type="EMBL" id="QAIC01000030">
    <property type="protein sequence ID" value="MDN4572706.1"/>
    <property type="molecule type" value="Genomic_DNA"/>
</dbReference>
<accession>A0AAW7MJ58</accession>
<evidence type="ECO:0000313" key="3">
    <source>
        <dbReference type="Proteomes" id="UP001172788"/>
    </source>
</evidence>
<reference evidence="1" key="1">
    <citation type="submission" date="2018-04" db="EMBL/GenBank/DDBJ databases">
        <authorList>
            <person name="Jy Z."/>
        </authorList>
    </citation>
    <scope>NUCLEOTIDE SEQUENCE</scope>
    <source>
        <strain evidence="2">AS13</strain>
        <strain evidence="1">LA18</strain>
    </source>
</reference>